<evidence type="ECO:0000313" key="3">
    <source>
        <dbReference type="Proteomes" id="UP000219813"/>
    </source>
</evidence>
<sequence>MKENIKFIYFIKIFMYSLLIWAFHFYSDKSSFNKILCEKYGSGKKLYERIYRLLEKGDKGIFSNVGDLELKIPYNKKKKNKHLFTIENEKRDEEKKEKLYRSALIKEKLIKRLMKNKCTMLHKSYNHYEKKIMNGLDDKDFFRKIMLINDKDYKRLKRKKYRLRLCILLLLFLSLLIIPILDLSIDNILMALFTLLDKGTSAGQGASSALPGATPNTSWSIYFSNNPSALYKAQSILMHCVPIILMGLILIIGIFYCYKNVIKHKKIKYLEAFNEW</sequence>
<dbReference type="AlphaFoldDB" id="A0A1D3TDM6"/>
<dbReference type="VEuPathDB" id="PlasmoDB:PmUG01_13066500"/>
<keyword evidence="1" id="KW-0812">Transmembrane</keyword>
<name>A0A1D3TDM6_PLAMA</name>
<gene>
    <name evidence="2" type="primary">PmUG01_13066500</name>
    <name evidence="2" type="ORF">PMUG01_13066500</name>
</gene>
<evidence type="ECO:0000256" key="1">
    <source>
        <dbReference type="SAM" id="Phobius"/>
    </source>
</evidence>
<dbReference type="OrthoDB" id="10669034at2759"/>
<dbReference type="EMBL" id="LT594634">
    <property type="protein sequence ID" value="SCP03020.1"/>
    <property type="molecule type" value="Genomic_DNA"/>
</dbReference>
<proteinExistence type="predicted"/>
<dbReference type="InterPro" id="IPR022139">
    <property type="entry name" value="Fam-L/Fam-M-like_plasmodium"/>
</dbReference>
<reference evidence="2 3" key="1">
    <citation type="submission" date="2016-06" db="EMBL/GenBank/DDBJ databases">
        <authorList>
            <consortium name="Pathogen Informatics"/>
        </authorList>
    </citation>
    <scope>NUCLEOTIDE SEQUENCE [LARGE SCALE GENOMIC DNA]</scope>
</reference>
<accession>A0A1D3TDM6</accession>
<dbReference type="Proteomes" id="UP000219813">
    <property type="component" value="Chromosome 13"/>
</dbReference>
<evidence type="ECO:0000313" key="2">
    <source>
        <dbReference type="EMBL" id="SCP03020.1"/>
    </source>
</evidence>
<keyword evidence="1" id="KW-1133">Transmembrane helix</keyword>
<feature type="transmembrane region" description="Helical" evidence="1">
    <location>
        <begin position="161"/>
        <end position="181"/>
    </location>
</feature>
<dbReference type="RefSeq" id="XP_028864006.1">
    <property type="nucleotide sequence ID" value="XM_029007637.1"/>
</dbReference>
<dbReference type="Pfam" id="PF12420">
    <property type="entry name" value="DUF3671"/>
    <property type="match status" value="1"/>
</dbReference>
<feature type="transmembrane region" description="Helical" evidence="1">
    <location>
        <begin position="6"/>
        <end position="26"/>
    </location>
</feature>
<protein>
    <recommendedName>
        <fullName evidence="4">Fam-l protein</fullName>
    </recommendedName>
</protein>
<organism evidence="2 3">
    <name type="scientific">Plasmodium malariae</name>
    <dbReference type="NCBI Taxonomy" id="5858"/>
    <lineage>
        <taxon>Eukaryota</taxon>
        <taxon>Sar</taxon>
        <taxon>Alveolata</taxon>
        <taxon>Apicomplexa</taxon>
        <taxon>Aconoidasida</taxon>
        <taxon>Haemosporida</taxon>
        <taxon>Plasmodiidae</taxon>
        <taxon>Plasmodium</taxon>
        <taxon>Plasmodium (Plasmodium)</taxon>
    </lineage>
</organism>
<feature type="transmembrane region" description="Helical" evidence="1">
    <location>
        <begin position="236"/>
        <end position="258"/>
    </location>
</feature>
<keyword evidence="1" id="KW-0472">Membrane</keyword>
<dbReference type="KEGG" id="pmal:PMUG01_13066500"/>
<evidence type="ECO:0008006" key="4">
    <source>
        <dbReference type="Google" id="ProtNLM"/>
    </source>
</evidence>
<keyword evidence="3" id="KW-1185">Reference proteome</keyword>
<dbReference type="GeneID" id="39871385"/>